<dbReference type="Gene3D" id="3.40.50.1820">
    <property type="entry name" value="alpha/beta hydrolase"/>
    <property type="match status" value="1"/>
</dbReference>
<dbReference type="Pfam" id="PF01738">
    <property type="entry name" value="DLH"/>
    <property type="match status" value="1"/>
</dbReference>
<dbReference type="SUPFAM" id="SSF53474">
    <property type="entry name" value="alpha/beta-Hydrolases"/>
    <property type="match status" value="1"/>
</dbReference>
<dbReference type="OrthoDB" id="17560at2759"/>
<sequence>MSHSHACCTIPPVASNYQATGTMEKAGAEELPVYVVGPKDAKKAILVIYDIFGLHNNTKQFCDILANKCGYKVVMPDFFRGDYWTPEKMGDMQALLAWIGKVGSIEVIAPQIKSVAEWLQGQGVTKAGLVGFCWGAKIAVQITEIDNAFFGGASLVHPSFVDVKDAEKAGAPILALPSKDEPDMTEYMKVLSQKPFGDKCAHHRFDDVPHGFAAARGDYTDELHKKRATEAIQLTANFFSKVLSDN</sequence>
<dbReference type="InterPro" id="IPR002925">
    <property type="entry name" value="Dienelactn_hydro"/>
</dbReference>
<feature type="domain" description="Dienelactone hydrolase" evidence="1">
    <location>
        <begin position="32"/>
        <end position="242"/>
    </location>
</feature>
<organism evidence="2">
    <name type="scientific">Lichtheimia ramosa</name>
    <dbReference type="NCBI Taxonomy" id="688394"/>
    <lineage>
        <taxon>Eukaryota</taxon>
        <taxon>Fungi</taxon>
        <taxon>Fungi incertae sedis</taxon>
        <taxon>Mucoromycota</taxon>
        <taxon>Mucoromycotina</taxon>
        <taxon>Mucoromycetes</taxon>
        <taxon>Mucorales</taxon>
        <taxon>Lichtheimiaceae</taxon>
        <taxon>Lichtheimia</taxon>
    </lineage>
</organism>
<dbReference type="PANTHER" id="PTHR47668">
    <property type="entry name" value="DIENELACTONE HYDROLASE FAMILY PROTEIN (AFU_ORTHOLOGUE AFUA_6G01940)"/>
    <property type="match status" value="1"/>
</dbReference>
<proteinExistence type="predicted"/>
<accession>A0A077WCD9</accession>
<dbReference type="InterPro" id="IPR029058">
    <property type="entry name" value="AB_hydrolase_fold"/>
</dbReference>
<evidence type="ECO:0000313" key="2">
    <source>
        <dbReference type="EMBL" id="CDS04663.1"/>
    </source>
</evidence>
<dbReference type="GO" id="GO:0016787">
    <property type="term" value="F:hydrolase activity"/>
    <property type="evidence" value="ECO:0007669"/>
    <property type="project" value="InterPro"/>
</dbReference>
<evidence type="ECO:0000259" key="1">
    <source>
        <dbReference type="Pfam" id="PF01738"/>
    </source>
</evidence>
<dbReference type="EMBL" id="LK023315">
    <property type="protein sequence ID" value="CDS04663.1"/>
    <property type="molecule type" value="Genomic_DNA"/>
</dbReference>
<protein>
    <recommendedName>
        <fullName evidence="1">Dienelactone hydrolase domain-containing protein</fullName>
    </recommendedName>
</protein>
<dbReference type="AlphaFoldDB" id="A0A077WCD9"/>
<reference evidence="2" key="1">
    <citation type="journal article" date="2014" name="Genome Announc.">
        <title>De novo whole-genome sequence and genome annotation of Lichtheimia ramosa.</title>
        <authorList>
            <person name="Linde J."/>
            <person name="Schwartze V."/>
            <person name="Binder U."/>
            <person name="Lass-Florl C."/>
            <person name="Voigt K."/>
            <person name="Horn F."/>
        </authorList>
    </citation>
    <scope>NUCLEOTIDE SEQUENCE</scope>
    <source>
        <strain evidence="2">JMRC FSU:6197</strain>
    </source>
</reference>
<dbReference type="PANTHER" id="PTHR47668:SF1">
    <property type="entry name" value="DIENELACTONE HYDROLASE DOMAIN-CONTAINING PROTEIN-RELATED"/>
    <property type="match status" value="1"/>
</dbReference>
<gene>
    <name evidence="2" type="ORF">LRAMOSA07228</name>
</gene>
<name>A0A077WCD9_9FUNG</name>